<dbReference type="EMBL" id="JBHLXE010000105">
    <property type="protein sequence ID" value="MFC0180612.1"/>
    <property type="molecule type" value="Genomic_DNA"/>
</dbReference>
<reference evidence="1 2" key="1">
    <citation type="submission" date="2024-09" db="EMBL/GenBank/DDBJ databases">
        <authorList>
            <person name="Sun Q."/>
            <person name="Mori K."/>
        </authorList>
    </citation>
    <scope>NUCLEOTIDE SEQUENCE [LARGE SCALE GENOMIC DNA]</scope>
    <source>
        <strain evidence="1 2">CCM 8545</strain>
    </source>
</reference>
<evidence type="ECO:0000313" key="2">
    <source>
        <dbReference type="Proteomes" id="UP001589758"/>
    </source>
</evidence>
<sequence>MKLIIIKYFILFFSILFSSFIYSADKCDVLDDKEYGESPYLYQKVKQLERLYFYSQPTNESCKIKDLFIIHGDTVNAYATYNEFTFVEYTSTKGIVTSGWVKSEGLESDKIITRLGEPINKNDFIIRNNYYHIALDGFSGILFAPEWIQDLNRCVDLGVGINTPANKFSYDDLVIYTVLQHPMMPELGVNQINDCHSLETDKSNTIIAIKILTNQYQTARGIRIGSSKDDLFQAYAPKDLIKQSNNECFSDIYNATCYVIHHSNNIIRFVFNEQDKIRLIEMSMYPNMLPL</sequence>
<accession>A0ABV6CDC5</accession>
<comment type="caution">
    <text evidence="1">The sequence shown here is derived from an EMBL/GenBank/DDBJ whole genome shotgun (WGS) entry which is preliminary data.</text>
</comment>
<gene>
    <name evidence="1" type="ORF">ACFFIT_11055</name>
</gene>
<keyword evidence="2" id="KW-1185">Reference proteome</keyword>
<proteinExistence type="predicted"/>
<dbReference type="Proteomes" id="UP001589758">
    <property type="component" value="Unassembled WGS sequence"/>
</dbReference>
<name>A0ABV6CDC5_9GAMM</name>
<protein>
    <submittedName>
        <fullName evidence="1">Uncharacterized protein</fullName>
    </submittedName>
</protein>
<evidence type="ECO:0000313" key="1">
    <source>
        <dbReference type="EMBL" id="MFC0180612.1"/>
    </source>
</evidence>
<dbReference type="RefSeq" id="WP_385877732.1">
    <property type="nucleotide sequence ID" value="NZ_JBHLXE010000105.1"/>
</dbReference>
<organism evidence="1 2">
    <name type="scientific">Thorsellia kenyensis</name>
    <dbReference type="NCBI Taxonomy" id="1549888"/>
    <lineage>
        <taxon>Bacteria</taxon>
        <taxon>Pseudomonadati</taxon>
        <taxon>Pseudomonadota</taxon>
        <taxon>Gammaproteobacteria</taxon>
        <taxon>Enterobacterales</taxon>
        <taxon>Thorselliaceae</taxon>
        <taxon>Thorsellia</taxon>
    </lineage>
</organism>